<comment type="subcellular location">
    <subcellularLocation>
        <location evidence="1">Membrane</location>
        <topology evidence="1">Multi-pass membrane protein</topology>
    </subcellularLocation>
</comment>
<protein>
    <submittedName>
        <fullName evidence="6">Transmembrane protein 184C</fullName>
    </submittedName>
</protein>
<sequence>MCPINLRRFCEEWRIWIRPLLIVTYCIFLIIVVPLLIVNSVKDGFKRNDQLILIGGLFVLSAVPISIWHIIQHVIHFTKPILQKHIIRILWMVPIYALNAWIGLFLPKHSVYVDSLRECYEAYVIYNFMVYLLHYLNLGMDLEATMQYKPQVYHFFPLCCMRPWVMGREFIHNCKHGILQYTVVRPITAFISVICEICGVYGEGTFAGNVAFPYIVVINNISQFVAMYCLVLFYRANKVSNNI</sequence>
<dbReference type="EMBL" id="GDHF01002472">
    <property type="protein sequence ID" value="JAI49842.1"/>
    <property type="molecule type" value="Transcribed_RNA"/>
</dbReference>
<proteinExistence type="predicted"/>
<keyword evidence="4 5" id="KW-0472">Membrane</keyword>
<feature type="transmembrane region" description="Helical" evidence="5">
    <location>
        <begin position="15"/>
        <end position="39"/>
    </location>
</feature>
<dbReference type="GO" id="GO:0016020">
    <property type="term" value="C:membrane"/>
    <property type="evidence" value="ECO:0007669"/>
    <property type="project" value="UniProtKB-SubCell"/>
</dbReference>
<evidence type="ECO:0000256" key="3">
    <source>
        <dbReference type="ARBA" id="ARBA00022989"/>
    </source>
</evidence>
<name>A0A0K8WFH9_BACLA</name>
<feature type="transmembrane region" description="Helical" evidence="5">
    <location>
        <begin position="86"/>
        <end position="107"/>
    </location>
</feature>
<feature type="transmembrane region" description="Helical" evidence="5">
    <location>
        <begin position="119"/>
        <end position="140"/>
    </location>
</feature>
<feature type="transmembrane region" description="Helical" evidence="5">
    <location>
        <begin position="51"/>
        <end position="71"/>
    </location>
</feature>
<gene>
    <name evidence="6" type="primary">tmem184c_1</name>
    <name evidence="6" type="ORF">c0_g2_i4</name>
</gene>
<dbReference type="PANTHER" id="PTHR23423">
    <property type="entry name" value="ORGANIC SOLUTE TRANSPORTER-RELATED"/>
    <property type="match status" value="1"/>
</dbReference>
<evidence type="ECO:0000256" key="5">
    <source>
        <dbReference type="SAM" id="Phobius"/>
    </source>
</evidence>
<reference evidence="6" key="1">
    <citation type="submission" date="2015-06" db="EMBL/GenBank/DDBJ databases">
        <authorList>
            <person name="Hoefler B.C."/>
            <person name="Straight P.D."/>
        </authorList>
    </citation>
    <scope>NUCLEOTIDE SEQUENCE</scope>
</reference>
<organism evidence="6">
    <name type="scientific">Bactrocera latifrons</name>
    <name type="common">Malaysian fruit fly</name>
    <name type="synonym">Chaetodacus latifrons</name>
    <dbReference type="NCBI Taxonomy" id="174628"/>
    <lineage>
        <taxon>Eukaryota</taxon>
        <taxon>Metazoa</taxon>
        <taxon>Ecdysozoa</taxon>
        <taxon>Arthropoda</taxon>
        <taxon>Hexapoda</taxon>
        <taxon>Insecta</taxon>
        <taxon>Pterygota</taxon>
        <taxon>Neoptera</taxon>
        <taxon>Endopterygota</taxon>
        <taxon>Diptera</taxon>
        <taxon>Brachycera</taxon>
        <taxon>Muscomorpha</taxon>
        <taxon>Tephritoidea</taxon>
        <taxon>Tephritidae</taxon>
        <taxon>Bactrocera</taxon>
        <taxon>Bactrocera</taxon>
    </lineage>
</organism>
<dbReference type="AlphaFoldDB" id="A0A0K8WFH9"/>
<evidence type="ECO:0000256" key="1">
    <source>
        <dbReference type="ARBA" id="ARBA00004141"/>
    </source>
</evidence>
<evidence type="ECO:0000256" key="4">
    <source>
        <dbReference type="ARBA" id="ARBA00023136"/>
    </source>
</evidence>
<dbReference type="InterPro" id="IPR005178">
    <property type="entry name" value="Ostalpha/TMEM184C"/>
</dbReference>
<keyword evidence="3 5" id="KW-1133">Transmembrane helix</keyword>
<evidence type="ECO:0000313" key="6">
    <source>
        <dbReference type="EMBL" id="JAI49842.1"/>
    </source>
</evidence>
<feature type="transmembrane region" description="Helical" evidence="5">
    <location>
        <begin position="214"/>
        <end position="234"/>
    </location>
</feature>
<keyword evidence="2 5" id="KW-0812">Transmembrane</keyword>
<evidence type="ECO:0000256" key="2">
    <source>
        <dbReference type="ARBA" id="ARBA00022692"/>
    </source>
</evidence>
<dbReference type="OrthoDB" id="5348404at2759"/>
<dbReference type="SMART" id="SM01417">
    <property type="entry name" value="Solute_trans_a"/>
    <property type="match status" value="1"/>
</dbReference>
<accession>A0A0K8WFH9</accession>
<dbReference type="Pfam" id="PF03619">
    <property type="entry name" value="Solute_trans_a"/>
    <property type="match status" value="1"/>
</dbReference>